<comment type="caution">
    <text evidence="3">The sequence shown here is derived from an EMBL/GenBank/DDBJ whole genome shotgun (WGS) entry which is preliminary data.</text>
</comment>
<protein>
    <submittedName>
        <fullName evidence="3">Uncharacterized protein</fullName>
    </submittedName>
</protein>
<organism evidence="3 4">
    <name type="scientific">Pseudarthrobacter humi</name>
    <dbReference type="NCBI Taxonomy" id="2952523"/>
    <lineage>
        <taxon>Bacteria</taxon>
        <taxon>Bacillati</taxon>
        <taxon>Actinomycetota</taxon>
        <taxon>Actinomycetes</taxon>
        <taxon>Micrococcales</taxon>
        <taxon>Micrococcaceae</taxon>
        <taxon>Pseudarthrobacter</taxon>
    </lineage>
</organism>
<keyword evidence="2" id="KW-0812">Transmembrane</keyword>
<name>A0ABT1LSR7_9MICC</name>
<evidence type="ECO:0000256" key="1">
    <source>
        <dbReference type="SAM" id="MobiDB-lite"/>
    </source>
</evidence>
<dbReference type="RefSeq" id="WP_254751353.1">
    <property type="nucleotide sequence ID" value="NZ_JANCLV010000010.1"/>
</dbReference>
<dbReference type="Proteomes" id="UP001524318">
    <property type="component" value="Unassembled WGS sequence"/>
</dbReference>
<proteinExistence type="predicted"/>
<sequence length="258" mass="25332">MTSSSLMRTIDEMLLDAGGNDSGGLRETLLAVGSLGSLPAPEPGHELAALLSGETHQLARHRLLRKHRTSVVGLAVIAGMGLGVTGVAATGTAPDAQASSSVQQLVQGWAPGWSIAGAPAASGTAENPAEAQVPGEPATRNDAVPAHPQSVERETAPPANGPENAGQIAGAEPVGRGTDTPSGKSKTDDGGAPGNAGGVTRGAAAELDKAGKLVAATTADAAAAGESLTSAIVPPAMTEKAGAGIAGPGSIWLKKFTR</sequence>
<keyword evidence="2" id="KW-0472">Membrane</keyword>
<dbReference type="EMBL" id="JANCLV010000010">
    <property type="protein sequence ID" value="MCP9000959.1"/>
    <property type="molecule type" value="Genomic_DNA"/>
</dbReference>
<accession>A0ABT1LSR7</accession>
<gene>
    <name evidence="3" type="ORF">NFC73_14675</name>
</gene>
<keyword evidence="4" id="KW-1185">Reference proteome</keyword>
<evidence type="ECO:0000256" key="2">
    <source>
        <dbReference type="SAM" id="Phobius"/>
    </source>
</evidence>
<feature type="transmembrane region" description="Helical" evidence="2">
    <location>
        <begin position="70"/>
        <end position="91"/>
    </location>
</feature>
<reference evidence="3 4" key="1">
    <citation type="submission" date="2022-06" db="EMBL/GenBank/DDBJ databases">
        <title>Pseudarthrobacter sp. strain RMG13 Genome sequencing and assembly.</title>
        <authorList>
            <person name="Kim I."/>
        </authorList>
    </citation>
    <scope>NUCLEOTIDE SEQUENCE [LARGE SCALE GENOMIC DNA]</scope>
    <source>
        <strain evidence="3 4">RMG13</strain>
    </source>
</reference>
<evidence type="ECO:0000313" key="3">
    <source>
        <dbReference type="EMBL" id="MCP9000959.1"/>
    </source>
</evidence>
<feature type="region of interest" description="Disordered" evidence="1">
    <location>
        <begin position="117"/>
        <end position="202"/>
    </location>
</feature>
<evidence type="ECO:0000313" key="4">
    <source>
        <dbReference type="Proteomes" id="UP001524318"/>
    </source>
</evidence>
<feature type="compositionally biased region" description="Gly residues" evidence="1">
    <location>
        <begin position="191"/>
        <end position="200"/>
    </location>
</feature>
<keyword evidence="2" id="KW-1133">Transmembrane helix</keyword>